<organism evidence="1">
    <name type="scientific">uncultured Caudovirales phage</name>
    <dbReference type="NCBI Taxonomy" id="2100421"/>
    <lineage>
        <taxon>Viruses</taxon>
        <taxon>Duplodnaviria</taxon>
        <taxon>Heunggongvirae</taxon>
        <taxon>Uroviricota</taxon>
        <taxon>Caudoviricetes</taxon>
        <taxon>Peduoviridae</taxon>
        <taxon>Maltschvirus</taxon>
        <taxon>Maltschvirus maltsch</taxon>
    </lineage>
</organism>
<evidence type="ECO:0000313" key="1">
    <source>
        <dbReference type="EMBL" id="CAB4121296.1"/>
    </source>
</evidence>
<protein>
    <submittedName>
        <fullName evidence="1">Uncharacterized protein</fullName>
    </submittedName>
</protein>
<name>A0A6J5KJJ2_9CAUD</name>
<accession>A0A6J5KJJ2</accession>
<sequence>MALKTLGIAAEILRSLSYADISSSYAAVGGGLLYPSPIYSAQNQTDADLYWSWDGVNDNGFLPASGGHFIYDIATNRDDYQQDLGVPQGRILYVRYSSSAPTLGSIYVTSLYSQRSS</sequence>
<gene>
    <name evidence="1" type="ORF">UFOVP9_62</name>
</gene>
<dbReference type="EMBL" id="LR796140">
    <property type="protein sequence ID" value="CAB4121296.1"/>
    <property type="molecule type" value="Genomic_DNA"/>
</dbReference>
<reference evidence="1" key="1">
    <citation type="submission" date="2020-04" db="EMBL/GenBank/DDBJ databases">
        <authorList>
            <person name="Chiriac C."/>
            <person name="Salcher M."/>
            <person name="Ghai R."/>
            <person name="Kavagutti S V."/>
        </authorList>
    </citation>
    <scope>NUCLEOTIDE SEQUENCE</scope>
</reference>
<proteinExistence type="predicted"/>